<dbReference type="Gene3D" id="3.40.50.300">
    <property type="entry name" value="P-loop containing nucleotide triphosphate hydrolases"/>
    <property type="match status" value="1"/>
</dbReference>
<organism evidence="4">
    <name type="scientific">bioreactor metagenome</name>
    <dbReference type="NCBI Taxonomy" id="1076179"/>
    <lineage>
        <taxon>unclassified sequences</taxon>
        <taxon>metagenomes</taxon>
        <taxon>ecological metagenomes</taxon>
    </lineage>
</organism>
<proteinExistence type="inferred from homology"/>
<name>A0A645JL15_9ZZZZ</name>
<dbReference type="GO" id="GO:0015807">
    <property type="term" value="P:L-amino acid transport"/>
    <property type="evidence" value="ECO:0007669"/>
    <property type="project" value="TreeGrafter"/>
</dbReference>
<evidence type="ECO:0000256" key="2">
    <source>
        <dbReference type="ARBA" id="ARBA00022448"/>
    </source>
</evidence>
<accession>A0A645JL15</accession>
<protein>
    <recommendedName>
        <fullName evidence="5">High-affinity branched-chain amino acid transport ATP-binding protein LivF</fullName>
    </recommendedName>
</protein>
<dbReference type="InterPro" id="IPR052156">
    <property type="entry name" value="BCAA_Transport_ATP-bd_LivF"/>
</dbReference>
<comment type="similarity">
    <text evidence="1">Belongs to the ABC transporter superfamily.</text>
</comment>
<evidence type="ECO:0000256" key="1">
    <source>
        <dbReference type="ARBA" id="ARBA00005417"/>
    </source>
</evidence>
<evidence type="ECO:0000313" key="4">
    <source>
        <dbReference type="EMBL" id="MPN63800.1"/>
    </source>
</evidence>
<comment type="caution">
    <text evidence="4">The sequence shown here is derived from an EMBL/GenBank/DDBJ whole genome shotgun (WGS) entry which is preliminary data.</text>
</comment>
<evidence type="ECO:0000256" key="3">
    <source>
        <dbReference type="ARBA" id="ARBA00022970"/>
    </source>
</evidence>
<gene>
    <name evidence="4" type="ORF">SDC9_211566</name>
</gene>
<dbReference type="PANTHER" id="PTHR43820:SF5">
    <property type="entry name" value="HIGH-AFFINITY BRANCHED-CHAIN AMINO ACID TRANSPORT ATP-BINDING PROTEIN"/>
    <property type="match status" value="1"/>
</dbReference>
<dbReference type="SUPFAM" id="SSF52540">
    <property type="entry name" value="P-loop containing nucleoside triphosphate hydrolases"/>
    <property type="match status" value="1"/>
</dbReference>
<dbReference type="PANTHER" id="PTHR43820">
    <property type="entry name" value="HIGH-AFFINITY BRANCHED-CHAIN AMINO ACID TRANSPORT ATP-BINDING PROTEIN LIVF"/>
    <property type="match status" value="1"/>
</dbReference>
<dbReference type="AlphaFoldDB" id="A0A645JL15"/>
<sequence length="85" mass="8802">MITGPQLIVLDEPTEGIQPNVVAEIQAAISTMMTESGISVLMVEQHVGYALEMASEFIVLASGRVVSTGQGGADAVEQARAAMAL</sequence>
<dbReference type="EMBL" id="VSSQ01143719">
    <property type="protein sequence ID" value="MPN63800.1"/>
    <property type="molecule type" value="Genomic_DNA"/>
</dbReference>
<keyword evidence="2" id="KW-0813">Transport</keyword>
<dbReference type="GO" id="GO:0015658">
    <property type="term" value="F:branched-chain amino acid transmembrane transporter activity"/>
    <property type="evidence" value="ECO:0007669"/>
    <property type="project" value="TreeGrafter"/>
</dbReference>
<reference evidence="4" key="1">
    <citation type="submission" date="2019-08" db="EMBL/GenBank/DDBJ databases">
        <authorList>
            <person name="Kucharzyk K."/>
            <person name="Murdoch R.W."/>
            <person name="Higgins S."/>
            <person name="Loffler F."/>
        </authorList>
    </citation>
    <scope>NUCLEOTIDE SEQUENCE</scope>
</reference>
<evidence type="ECO:0008006" key="5">
    <source>
        <dbReference type="Google" id="ProtNLM"/>
    </source>
</evidence>
<keyword evidence="3" id="KW-0029">Amino-acid transport</keyword>
<dbReference type="InterPro" id="IPR027417">
    <property type="entry name" value="P-loop_NTPase"/>
</dbReference>